<gene>
    <name evidence="4" type="ORF">MNBD_CHLOROFLEXI01-3633</name>
</gene>
<evidence type="ECO:0000259" key="3">
    <source>
        <dbReference type="Pfam" id="PF13439"/>
    </source>
</evidence>
<proteinExistence type="predicted"/>
<dbReference type="SUPFAM" id="SSF53756">
    <property type="entry name" value="UDP-Glycosyltransferase/glycogen phosphorylase"/>
    <property type="match status" value="1"/>
</dbReference>
<dbReference type="PANTHER" id="PTHR12526">
    <property type="entry name" value="GLYCOSYLTRANSFERASE"/>
    <property type="match status" value="1"/>
</dbReference>
<dbReference type="Gene3D" id="3.40.50.2000">
    <property type="entry name" value="Glycogen Phosphorylase B"/>
    <property type="match status" value="2"/>
</dbReference>
<feature type="domain" description="Glycosyltransferase subfamily 4-like N-terminal" evidence="3">
    <location>
        <begin position="15"/>
        <end position="170"/>
    </location>
</feature>
<sequence length="376" mass="42029">MTRFCLIGPTYPYRGGIAHYTTLLAQHLRQAHEVLLLSFSRQYPAWLFPGRSDKDPSERPLQTEAHYLLDPLNPLTWRRTLRQIRQWQPDVVIIPWWHPYFAPVWFSLGRGIKRLKPQPKLLFICHNVQPHEQGWLSRALLPWLLKCVLGRGDGFIVHSQADATILRGYLPQANIIVSSLPTYAALGGEAAKTLPVDLPSDRPLLLFCGLVRPYKGLDVLLEAVALLKRPFHLLVAGEFWQGGLAAYQTQISKLGLTSCVTIIDEYLPDELLAACIDRANVVVLPYRSATQSAVVQTAFGRNKPVITTNVGGLAEAVENGRTGLVVPLEDPTALAQAIEDYFANDLEVLFSENIGEGNGRFSWGSLVHDILSFHMK</sequence>
<dbReference type="Pfam" id="PF13692">
    <property type="entry name" value="Glyco_trans_1_4"/>
    <property type="match status" value="1"/>
</dbReference>
<evidence type="ECO:0000256" key="2">
    <source>
        <dbReference type="ARBA" id="ARBA00022679"/>
    </source>
</evidence>
<organism evidence="4">
    <name type="scientific">hydrothermal vent metagenome</name>
    <dbReference type="NCBI Taxonomy" id="652676"/>
    <lineage>
        <taxon>unclassified sequences</taxon>
        <taxon>metagenomes</taxon>
        <taxon>ecological metagenomes</taxon>
    </lineage>
</organism>
<accession>A0A3B0VJW2</accession>
<evidence type="ECO:0000256" key="1">
    <source>
        <dbReference type="ARBA" id="ARBA00022676"/>
    </source>
</evidence>
<dbReference type="AlphaFoldDB" id="A0A3B0VJW2"/>
<reference evidence="4" key="1">
    <citation type="submission" date="2018-06" db="EMBL/GenBank/DDBJ databases">
        <authorList>
            <person name="Zhirakovskaya E."/>
        </authorList>
    </citation>
    <scope>NUCLEOTIDE SEQUENCE</scope>
</reference>
<dbReference type="GO" id="GO:0016757">
    <property type="term" value="F:glycosyltransferase activity"/>
    <property type="evidence" value="ECO:0007669"/>
    <property type="project" value="UniProtKB-KW"/>
</dbReference>
<dbReference type="InterPro" id="IPR028098">
    <property type="entry name" value="Glyco_trans_4-like_N"/>
</dbReference>
<dbReference type="EMBL" id="UOEU01001046">
    <property type="protein sequence ID" value="VAW43211.1"/>
    <property type="molecule type" value="Genomic_DNA"/>
</dbReference>
<keyword evidence="2 4" id="KW-0808">Transferase</keyword>
<protein>
    <submittedName>
        <fullName evidence="4">Glycosyl transferase, group 1</fullName>
    </submittedName>
</protein>
<evidence type="ECO:0000313" key="4">
    <source>
        <dbReference type="EMBL" id="VAW43211.1"/>
    </source>
</evidence>
<dbReference type="PANTHER" id="PTHR12526:SF510">
    <property type="entry name" value="D-INOSITOL 3-PHOSPHATE GLYCOSYLTRANSFERASE"/>
    <property type="match status" value="1"/>
</dbReference>
<name>A0A3B0VJW2_9ZZZZ</name>
<dbReference type="Pfam" id="PF13439">
    <property type="entry name" value="Glyco_transf_4"/>
    <property type="match status" value="1"/>
</dbReference>
<keyword evidence="1" id="KW-0328">Glycosyltransferase</keyword>